<organism evidence="2 3">
    <name type="scientific">Protopolystoma xenopodis</name>
    <dbReference type="NCBI Taxonomy" id="117903"/>
    <lineage>
        <taxon>Eukaryota</taxon>
        <taxon>Metazoa</taxon>
        <taxon>Spiralia</taxon>
        <taxon>Lophotrochozoa</taxon>
        <taxon>Platyhelminthes</taxon>
        <taxon>Monogenea</taxon>
        <taxon>Polyopisthocotylea</taxon>
        <taxon>Polystomatidea</taxon>
        <taxon>Polystomatidae</taxon>
        <taxon>Protopolystoma</taxon>
    </lineage>
</organism>
<feature type="region of interest" description="Disordered" evidence="1">
    <location>
        <begin position="62"/>
        <end position="125"/>
    </location>
</feature>
<dbReference type="Proteomes" id="UP000784294">
    <property type="component" value="Unassembled WGS sequence"/>
</dbReference>
<reference evidence="2" key="1">
    <citation type="submission" date="2018-11" db="EMBL/GenBank/DDBJ databases">
        <authorList>
            <consortium name="Pathogen Informatics"/>
        </authorList>
    </citation>
    <scope>NUCLEOTIDE SEQUENCE</scope>
</reference>
<keyword evidence="3" id="KW-1185">Reference proteome</keyword>
<protein>
    <submittedName>
        <fullName evidence="2">Uncharacterized protein</fullName>
    </submittedName>
</protein>
<evidence type="ECO:0000313" key="2">
    <source>
        <dbReference type="EMBL" id="VEL31818.1"/>
    </source>
</evidence>
<sequence>MPDPACGLDPLTKSLLGPVYIVARVDKVLQGGGPLSALEKYSKVAASGSSISNSCYNELDSGVSTDSLKKSSSISSVGTIMASSGDARSVSPQQQSQNSMISLSSQSSNTNDNERSHTMTSGSGETRLQLHHLQRQMVQETKAAAGVHKTMMAYCRNIP</sequence>
<dbReference type="AlphaFoldDB" id="A0A3S5ATQ9"/>
<comment type="caution">
    <text evidence="2">The sequence shown here is derived from an EMBL/GenBank/DDBJ whole genome shotgun (WGS) entry which is preliminary data.</text>
</comment>
<feature type="compositionally biased region" description="Low complexity" evidence="1">
    <location>
        <begin position="62"/>
        <end position="84"/>
    </location>
</feature>
<evidence type="ECO:0000256" key="1">
    <source>
        <dbReference type="SAM" id="MobiDB-lite"/>
    </source>
</evidence>
<feature type="compositionally biased region" description="Low complexity" evidence="1">
    <location>
        <begin position="93"/>
        <end position="108"/>
    </location>
</feature>
<name>A0A3S5ATQ9_9PLAT</name>
<proteinExistence type="predicted"/>
<accession>A0A3S5ATQ9</accession>
<evidence type="ECO:0000313" key="3">
    <source>
        <dbReference type="Proteomes" id="UP000784294"/>
    </source>
</evidence>
<gene>
    <name evidence="2" type="ORF">PXEA_LOCUS25258</name>
</gene>
<dbReference type="EMBL" id="CAAALY010126856">
    <property type="protein sequence ID" value="VEL31818.1"/>
    <property type="molecule type" value="Genomic_DNA"/>
</dbReference>